<feature type="non-terminal residue" evidence="2">
    <location>
        <position position="229"/>
    </location>
</feature>
<feature type="transmembrane region" description="Helical" evidence="1">
    <location>
        <begin position="133"/>
        <end position="156"/>
    </location>
</feature>
<evidence type="ECO:0000256" key="1">
    <source>
        <dbReference type="SAM" id="Phobius"/>
    </source>
</evidence>
<keyword evidence="1" id="KW-0812">Transmembrane</keyword>
<accession>A0A1D2MLN4</accession>
<dbReference type="AlphaFoldDB" id="A0A1D2MLN4"/>
<sequence>MASEQESKYARFDLRKTGWEYFRTYPGILRSANVVLGFLSLILVLLGFPNDYSSEDLEDKYERRKVPWYRITGDSSASNSPDYYGTGYVAEHPNIVQLICIVITLVFSFLFLLGLATSALCQTQGKSRGWNRFLNLTAGFLQAVGLLSGTFGLLLFRSYCCHVEFLSSDRHKSEMEGYREDCSCYFTPMWNDNSVAEREYLTLYYRDVPDDIAYYYVLPHHFYPHAICL</sequence>
<name>A0A1D2MLN4_ORCCI</name>
<reference evidence="2 3" key="1">
    <citation type="journal article" date="2016" name="Genome Biol. Evol.">
        <title>Gene Family Evolution Reflects Adaptation to Soil Environmental Stressors in the Genome of the Collembolan Orchesella cincta.</title>
        <authorList>
            <person name="Faddeeva-Vakhrusheva A."/>
            <person name="Derks M.F."/>
            <person name="Anvar S.Y."/>
            <person name="Agamennone V."/>
            <person name="Suring W."/>
            <person name="Smit S."/>
            <person name="van Straalen N.M."/>
            <person name="Roelofs D."/>
        </authorList>
    </citation>
    <scope>NUCLEOTIDE SEQUENCE [LARGE SCALE GENOMIC DNA]</scope>
    <source>
        <tissue evidence="2">Mixed pool</tissue>
    </source>
</reference>
<organism evidence="2 3">
    <name type="scientific">Orchesella cincta</name>
    <name type="common">Springtail</name>
    <name type="synonym">Podura cincta</name>
    <dbReference type="NCBI Taxonomy" id="48709"/>
    <lineage>
        <taxon>Eukaryota</taxon>
        <taxon>Metazoa</taxon>
        <taxon>Ecdysozoa</taxon>
        <taxon>Arthropoda</taxon>
        <taxon>Hexapoda</taxon>
        <taxon>Collembola</taxon>
        <taxon>Entomobryomorpha</taxon>
        <taxon>Entomobryoidea</taxon>
        <taxon>Orchesellidae</taxon>
        <taxon>Orchesellinae</taxon>
        <taxon>Orchesella</taxon>
    </lineage>
</organism>
<proteinExistence type="predicted"/>
<dbReference type="Proteomes" id="UP000094527">
    <property type="component" value="Unassembled WGS sequence"/>
</dbReference>
<dbReference type="OMA" id="GTERITH"/>
<feature type="transmembrane region" description="Helical" evidence="1">
    <location>
        <begin position="95"/>
        <end position="121"/>
    </location>
</feature>
<evidence type="ECO:0000313" key="2">
    <source>
        <dbReference type="EMBL" id="ODM93979.1"/>
    </source>
</evidence>
<keyword evidence="1" id="KW-1133">Transmembrane helix</keyword>
<feature type="transmembrane region" description="Helical" evidence="1">
    <location>
        <begin position="28"/>
        <end position="48"/>
    </location>
</feature>
<keyword evidence="3" id="KW-1185">Reference proteome</keyword>
<keyword evidence="1" id="KW-0472">Membrane</keyword>
<protein>
    <submittedName>
        <fullName evidence="2">Uncharacterized protein</fullName>
    </submittedName>
</protein>
<evidence type="ECO:0000313" key="3">
    <source>
        <dbReference type="Proteomes" id="UP000094527"/>
    </source>
</evidence>
<gene>
    <name evidence="2" type="ORF">Ocin01_12703</name>
</gene>
<dbReference type="EMBL" id="LJIJ01000877">
    <property type="protein sequence ID" value="ODM93979.1"/>
    <property type="molecule type" value="Genomic_DNA"/>
</dbReference>
<comment type="caution">
    <text evidence="2">The sequence shown here is derived from an EMBL/GenBank/DDBJ whole genome shotgun (WGS) entry which is preliminary data.</text>
</comment>